<dbReference type="OrthoDB" id="2445072at2759"/>
<name>A0A397UCA7_9GLOM</name>
<dbReference type="SUPFAM" id="SSF56112">
    <property type="entry name" value="Protein kinase-like (PK-like)"/>
    <property type="match status" value="1"/>
</dbReference>
<evidence type="ECO:0000313" key="1">
    <source>
        <dbReference type="EMBL" id="RIB07912.1"/>
    </source>
</evidence>
<dbReference type="AlphaFoldDB" id="A0A397UCA7"/>
<sequence>MIEISIGLRPFDGAPFDKELATGICLGLRPEFALGTPNCYVELAMQCMDPNPQKRPTASVITEKLNNWFDSICLPSTVQDIEISTIKQQFIDADKMIKELPIVGQNHSDHMYTSKLINTHEITEKLSEIVVGSKLLDNIEIP</sequence>
<protein>
    <recommendedName>
        <fullName evidence="3">Serine-threonine/tyrosine-protein kinase catalytic domain-containing protein</fullName>
    </recommendedName>
</protein>
<dbReference type="Gene3D" id="1.10.510.10">
    <property type="entry name" value="Transferase(Phosphotransferase) domain 1"/>
    <property type="match status" value="1"/>
</dbReference>
<keyword evidence="2" id="KW-1185">Reference proteome</keyword>
<organism evidence="1 2">
    <name type="scientific">Gigaspora rosea</name>
    <dbReference type="NCBI Taxonomy" id="44941"/>
    <lineage>
        <taxon>Eukaryota</taxon>
        <taxon>Fungi</taxon>
        <taxon>Fungi incertae sedis</taxon>
        <taxon>Mucoromycota</taxon>
        <taxon>Glomeromycotina</taxon>
        <taxon>Glomeromycetes</taxon>
        <taxon>Diversisporales</taxon>
        <taxon>Gigasporaceae</taxon>
        <taxon>Gigaspora</taxon>
    </lineage>
</organism>
<dbReference type="EMBL" id="QKWP01001583">
    <property type="protein sequence ID" value="RIB07912.1"/>
    <property type="molecule type" value="Genomic_DNA"/>
</dbReference>
<gene>
    <name evidence="1" type="ORF">C2G38_2112476</name>
</gene>
<dbReference type="InterPro" id="IPR011009">
    <property type="entry name" value="Kinase-like_dom_sf"/>
</dbReference>
<evidence type="ECO:0008006" key="3">
    <source>
        <dbReference type="Google" id="ProtNLM"/>
    </source>
</evidence>
<accession>A0A397UCA7</accession>
<reference evidence="1 2" key="1">
    <citation type="submission" date="2018-06" db="EMBL/GenBank/DDBJ databases">
        <title>Comparative genomics reveals the genomic features of Rhizophagus irregularis, R. cerebriforme, R. diaphanum and Gigaspora rosea, and their symbiotic lifestyle signature.</title>
        <authorList>
            <person name="Morin E."/>
            <person name="San Clemente H."/>
            <person name="Chen E.C.H."/>
            <person name="De La Providencia I."/>
            <person name="Hainaut M."/>
            <person name="Kuo A."/>
            <person name="Kohler A."/>
            <person name="Murat C."/>
            <person name="Tang N."/>
            <person name="Roy S."/>
            <person name="Loubradou J."/>
            <person name="Henrissat B."/>
            <person name="Grigoriev I.V."/>
            <person name="Corradi N."/>
            <person name="Roux C."/>
            <person name="Martin F.M."/>
        </authorList>
    </citation>
    <scope>NUCLEOTIDE SEQUENCE [LARGE SCALE GENOMIC DNA]</scope>
    <source>
        <strain evidence="1 2">DAOM 194757</strain>
    </source>
</reference>
<proteinExistence type="predicted"/>
<comment type="caution">
    <text evidence="1">The sequence shown here is derived from an EMBL/GenBank/DDBJ whole genome shotgun (WGS) entry which is preliminary data.</text>
</comment>
<evidence type="ECO:0000313" key="2">
    <source>
        <dbReference type="Proteomes" id="UP000266673"/>
    </source>
</evidence>
<dbReference type="Proteomes" id="UP000266673">
    <property type="component" value="Unassembled WGS sequence"/>
</dbReference>